<dbReference type="CDD" id="cd21037">
    <property type="entry name" value="MLKL_NTD"/>
    <property type="match status" value="1"/>
</dbReference>
<dbReference type="AlphaFoldDB" id="A0ABD1Y8L0"/>
<dbReference type="InterPro" id="IPR059179">
    <property type="entry name" value="MLKL-like_MCAfunc"/>
</dbReference>
<protein>
    <submittedName>
        <fullName evidence="2">Uncharacterized protein</fullName>
    </submittedName>
</protein>
<evidence type="ECO:0000256" key="1">
    <source>
        <dbReference type="SAM" id="MobiDB-lite"/>
    </source>
</evidence>
<evidence type="ECO:0000313" key="3">
    <source>
        <dbReference type="Proteomes" id="UP001605036"/>
    </source>
</evidence>
<name>A0ABD1Y8L0_9MARC</name>
<dbReference type="InterPro" id="IPR036537">
    <property type="entry name" value="Adaptor_Cbl_N_dom_sf"/>
</dbReference>
<dbReference type="EMBL" id="JBHFFA010000006">
    <property type="protein sequence ID" value="KAL2623083.1"/>
    <property type="molecule type" value="Genomic_DNA"/>
</dbReference>
<keyword evidence="3" id="KW-1185">Reference proteome</keyword>
<proteinExistence type="predicted"/>
<dbReference type="Gene3D" id="1.20.930.20">
    <property type="entry name" value="Adaptor protein Cbl, N-terminal domain"/>
    <property type="match status" value="1"/>
</dbReference>
<evidence type="ECO:0000313" key="2">
    <source>
        <dbReference type="EMBL" id="KAL2623083.1"/>
    </source>
</evidence>
<accession>A0ABD1Y8L0</accession>
<reference evidence="2 3" key="1">
    <citation type="submission" date="2024-09" db="EMBL/GenBank/DDBJ databases">
        <title>Chromosome-scale assembly of Riccia fluitans.</title>
        <authorList>
            <person name="Paukszto L."/>
            <person name="Sawicki J."/>
            <person name="Karawczyk K."/>
            <person name="Piernik-Szablinska J."/>
            <person name="Szczecinska M."/>
            <person name="Mazdziarz M."/>
        </authorList>
    </citation>
    <scope>NUCLEOTIDE SEQUENCE [LARGE SCALE GENOMIC DNA]</scope>
    <source>
        <strain evidence="2">Rf_01</strain>
        <tissue evidence="2">Aerial parts of the thallus</tissue>
    </source>
</reference>
<sequence length="443" mass="49318">MSTMIPFENKSGRPQLLCHFVWTPMDDRGAGRSCHGVMNPPSQSVISCSASSPSRQSCCWGDDYEKPEVDTITSFELPSIKLTLVKLLRKEGGKDDVSHCSCSSVYVDGALLIMLHMAEAIVGILIPQLATHVEQLIRHLMDVKEIKKHNNLLVEEITNFADSLQTNLQLVESKLPEKVSGKALDSLLTELKKGNEHMKECLDKGKFKQYWSAKETKSSLESLRQKLMTSFQMAFLITSLDVALDGHQNNQNFQEKMLLISRDHRANSAEVRDLLRPLVAGQNQQMRRQDRYMQTVNRDMEEIRAVLHQISAGQVDSVTEKFWNDVVAAISQSASDSPGESSGDKEGTDKYTDDLDSLRTEITQLKEGFSKAEKEATGKISFLAAELESEKTKNAAISAKLKKELASALNQGQNSKKQNRPNITSGSGAIIEVETVFVWSVIL</sequence>
<feature type="compositionally biased region" description="Basic and acidic residues" evidence="1">
    <location>
        <begin position="342"/>
        <end position="353"/>
    </location>
</feature>
<comment type="caution">
    <text evidence="2">The sequence shown here is derived from an EMBL/GenBank/DDBJ whole genome shotgun (WGS) entry which is preliminary data.</text>
</comment>
<feature type="region of interest" description="Disordered" evidence="1">
    <location>
        <begin position="333"/>
        <end position="353"/>
    </location>
</feature>
<dbReference type="Proteomes" id="UP001605036">
    <property type="component" value="Unassembled WGS sequence"/>
</dbReference>
<gene>
    <name evidence="2" type="ORF">R1flu_003288</name>
</gene>
<organism evidence="2 3">
    <name type="scientific">Riccia fluitans</name>
    <dbReference type="NCBI Taxonomy" id="41844"/>
    <lineage>
        <taxon>Eukaryota</taxon>
        <taxon>Viridiplantae</taxon>
        <taxon>Streptophyta</taxon>
        <taxon>Embryophyta</taxon>
        <taxon>Marchantiophyta</taxon>
        <taxon>Marchantiopsida</taxon>
        <taxon>Marchantiidae</taxon>
        <taxon>Marchantiales</taxon>
        <taxon>Ricciaceae</taxon>
        <taxon>Riccia</taxon>
    </lineage>
</organism>